<dbReference type="HOGENOM" id="CLU_044146_0_0_11"/>
<dbReference type="InterPro" id="IPR036412">
    <property type="entry name" value="HAD-like_sf"/>
</dbReference>
<dbReference type="GO" id="GO:0016791">
    <property type="term" value="F:phosphatase activity"/>
    <property type="evidence" value="ECO:0007669"/>
    <property type="project" value="UniProtKB-ARBA"/>
</dbReference>
<dbReference type="Gene3D" id="3.40.50.1000">
    <property type="entry name" value="HAD superfamily/HAD-like"/>
    <property type="match status" value="1"/>
</dbReference>
<dbReference type="GO" id="GO:0000287">
    <property type="term" value="F:magnesium ion binding"/>
    <property type="evidence" value="ECO:0007669"/>
    <property type="project" value="TreeGrafter"/>
</dbReference>
<dbReference type="Pfam" id="PF08282">
    <property type="entry name" value="Hydrolase_3"/>
    <property type="match status" value="1"/>
</dbReference>
<evidence type="ECO:0000313" key="1">
    <source>
        <dbReference type="EMBL" id="AKF28648.1"/>
    </source>
</evidence>
<dbReference type="InterPro" id="IPR006379">
    <property type="entry name" value="HAD-SF_hydro_IIB"/>
</dbReference>
<sequence length="278" mass="30007">MIALGSAPKLVASDVDGTLINSSERVPQRLRDVITRMTNQGVTLALSTGRPPRWIHYVLDQLSVKPICVCANGAVLYDSAADEILAAQTLSSEVMTSAVMAARAALEEHGGVSIAVERAGKSAYDPADELFLVTPEYSHAWPSNDHGTFEEAEVLSEPATKLLMRSDYLDSKQLFDIVRASVPEDQVHVTFSMSGGLIEIAAPGVTKALGVSMLAERLKIAQKDVITFGDMPNDIEMLQWAGRGVAMGNARPEVKAVSDHITRTNDDAGVADVLEWWF</sequence>
<protein>
    <submittedName>
        <fullName evidence="1">HAD family hydrolase</fullName>
    </submittedName>
</protein>
<dbReference type="PANTHER" id="PTHR10000">
    <property type="entry name" value="PHOSPHOSERINE PHOSPHATASE"/>
    <property type="match status" value="1"/>
</dbReference>
<dbReference type="InterPro" id="IPR000150">
    <property type="entry name" value="Cof"/>
</dbReference>
<dbReference type="NCBIfam" id="TIGR01484">
    <property type="entry name" value="HAD-SF-IIB"/>
    <property type="match status" value="1"/>
</dbReference>
<name>A0A0F6WRT1_9CORY</name>
<reference evidence="1 2" key="1">
    <citation type="submission" date="2015-04" db="EMBL/GenBank/DDBJ databases">
        <title>Complete Genome Sequence of Brevibacterium flavum ATCC 15168.</title>
        <authorList>
            <person name="Ahn J."/>
            <person name="Park G."/>
            <person name="Jeon W."/>
            <person name="Jang Y."/>
            <person name="Jang M."/>
            <person name="Lee H."/>
            <person name="Lee H."/>
        </authorList>
    </citation>
    <scope>NUCLEOTIDE SEQUENCE [LARGE SCALE GENOMIC DNA]</scope>
    <source>
        <strain evidence="1 2">ATCC 15168</strain>
    </source>
</reference>
<dbReference type="Proteomes" id="UP000034037">
    <property type="component" value="Chromosome"/>
</dbReference>
<keyword evidence="1" id="KW-0378">Hydrolase</keyword>
<organism evidence="1 2">
    <name type="scientific">[Brevibacterium] flavum</name>
    <dbReference type="NCBI Taxonomy" id="92706"/>
    <lineage>
        <taxon>Bacteria</taxon>
        <taxon>Bacillati</taxon>
        <taxon>Actinomycetota</taxon>
        <taxon>Actinomycetes</taxon>
        <taxon>Mycobacteriales</taxon>
        <taxon>Corynebacteriaceae</taxon>
        <taxon>Corynebacterium</taxon>
    </lineage>
</organism>
<gene>
    <name evidence="1" type="ORF">YH66_14485</name>
</gene>
<evidence type="ECO:0000313" key="2">
    <source>
        <dbReference type="Proteomes" id="UP000034037"/>
    </source>
</evidence>
<dbReference type="RefSeq" id="WP_003862627.1">
    <property type="nucleotide sequence ID" value="NZ_CP011309.1"/>
</dbReference>
<accession>A0A0F6WRT1</accession>
<proteinExistence type="predicted"/>
<dbReference type="SFLD" id="SFLDS00003">
    <property type="entry name" value="Haloacid_Dehalogenase"/>
    <property type="match status" value="1"/>
</dbReference>
<dbReference type="Gene3D" id="3.30.1240.10">
    <property type="match status" value="1"/>
</dbReference>
<dbReference type="GO" id="GO:0005829">
    <property type="term" value="C:cytosol"/>
    <property type="evidence" value="ECO:0007669"/>
    <property type="project" value="TreeGrafter"/>
</dbReference>
<dbReference type="PANTHER" id="PTHR10000:SF8">
    <property type="entry name" value="HAD SUPERFAMILY HYDROLASE-LIKE, TYPE 3"/>
    <property type="match status" value="1"/>
</dbReference>
<dbReference type="CDD" id="cd07516">
    <property type="entry name" value="HAD_Pase"/>
    <property type="match status" value="1"/>
</dbReference>
<dbReference type="InterPro" id="IPR023214">
    <property type="entry name" value="HAD_sf"/>
</dbReference>
<dbReference type="EMBL" id="CP011309">
    <property type="protein sequence ID" value="AKF28648.1"/>
    <property type="molecule type" value="Genomic_DNA"/>
</dbReference>
<dbReference type="SFLD" id="SFLDG01140">
    <property type="entry name" value="C2.B:_Phosphomannomutase_and_P"/>
    <property type="match status" value="1"/>
</dbReference>
<dbReference type="PATRIC" id="fig|92706.3.peg.3041"/>
<keyword evidence="2" id="KW-1185">Reference proteome</keyword>
<dbReference type="AlphaFoldDB" id="A0A0F6WRT1"/>
<dbReference type="NCBIfam" id="TIGR00099">
    <property type="entry name" value="Cof-subfamily"/>
    <property type="match status" value="1"/>
</dbReference>
<dbReference type="SUPFAM" id="SSF56784">
    <property type="entry name" value="HAD-like"/>
    <property type="match status" value="1"/>
</dbReference>